<protein>
    <recommendedName>
        <fullName evidence="4">Secreted protein</fullName>
    </recommendedName>
</protein>
<evidence type="ECO:0000256" key="1">
    <source>
        <dbReference type="SAM" id="MobiDB-lite"/>
    </source>
</evidence>
<comment type="caution">
    <text evidence="2">The sequence shown here is derived from an EMBL/GenBank/DDBJ whole genome shotgun (WGS) entry which is preliminary data.</text>
</comment>
<organism evidence="2 3">
    <name type="scientific">Streptomyces vastus</name>
    <dbReference type="NCBI Taxonomy" id="285451"/>
    <lineage>
        <taxon>Bacteria</taxon>
        <taxon>Bacillati</taxon>
        <taxon>Actinomycetota</taxon>
        <taxon>Actinomycetes</taxon>
        <taxon>Kitasatosporales</taxon>
        <taxon>Streptomycetaceae</taxon>
        <taxon>Streptomyces</taxon>
    </lineage>
</organism>
<feature type="region of interest" description="Disordered" evidence="1">
    <location>
        <begin position="45"/>
        <end position="84"/>
    </location>
</feature>
<sequence length="115" mass="12245">MCTTVLPLSIVLLMELLLRPNRVLNRVSDRCPSYTRAVRAGHPCARSPTAFPRSAAADAADADEGQDTEPEECGGGADEFRGGLRHEVSKRGDARFCHIDMGTPSVPEPAASPVA</sequence>
<keyword evidence="3" id="KW-1185">Reference proteome</keyword>
<feature type="compositionally biased region" description="Acidic residues" evidence="1">
    <location>
        <begin position="60"/>
        <end position="72"/>
    </location>
</feature>
<evidence type="ECO:0000313" key="2">
    <source>
        <dbReference type="EMBL" id="GAA2619403.1"/>
    </source>
</evidence>
<evidence type="ECO:0000313" key="3">
    <source>
        <dbReference type="Proteomes" id="UP001500151"/>
    </source>
</evidence>
<gene>
    <name evidence="2" type="ORF">GCM10010307_01950</name>
</gene>
<dbReference type="Proteomes" id="UP001500151">
    <property type="component" value="Unassembled WGS sequence"/>
</dbReference>
<reference evidence="2 3" key="1">
    <citation type="journal article" date="2019" name="Int. J. Syst. Evol. Microbiol.">
        <title>The Global Catalogue of Microorganisms (GCM) 10K type strain sequencing project: providing services to taxonomists for standard genome sequencing and annotation.</title>
        <authorList>
            <consortium name="The Broad Institute Genomics Platform"/>
            <consortium name="The Broad Institute Genome Sequencing Center for Infectious Disease"/>
            <person name="Wu L."/>
            <person name="Ma J."/>
        </authorList>
    </citation>
    <scope>NUCLEOTIDE SEQUENCE [LARGE SCALE GENOMIC DNA]</scope>
    <source>
        <strain evidence="2 3">JCM 4524</strain>
    </source>
</reference>
<name>A0ABN3Q8P4_9ACTN</name>
<accession>A0ABN3Q8P4</accession>
<evidence type="ECO:0008006" key="4">
    <source>
        <dbReference type="Google" id="ProtNLM"/>
    </source>
</evidence>
<proteinExistence type="predicted"/>
<dbReference type="EMBL" id="BAAASJ010000002">
    <property type="protein sequence ID" value="GAA2619403.1"/>
    <property type="molecule type" value="Genomic_DNA"/>
</dbReference>